<sequence length="75" mass="8464">MQDICGLLKIGKVKATAYHPQCNPMVEHFNQTLIAQLKKYTADDPDSTLYSPTTPCRIRLRVTPPSAYYEAMNCT</sequence>
<evidence type="ECO:0000313" key="2">
    <source>
        <dbReference type="WBParaSite" id="nRc.2.0.1.t20251-RA"/>
    </source>
</evidence>
<dbReference type="AlphaFoldDB" id="A0A915J1B1"/>
<reference evidence="2" key="1">
    <citation type="submission" date="2022-11" db="UniProtKB">
        <authorList>
            <consortium name="WormBaseParasite"/>
        </authorList>
    </citation>
    <scope>IDENTIFICATION</scope>
</reference>
<evidence type="ECO:0000313" key="1">
    <source>
        <dbReference type="Proteomes" id="UP000887565"/>
    </source>
</evidence>
<dbReference type="InterPro" id="IPR012337">
    <property type="entry name" value="RNaseH-like_sf"/>
</dbReference>
<dbReference type="Gene3D" id="3.30.420.10">
    <property type="entry name" value="Ribonuclease H-like superfamily/Ribonuclease H"/>
    <property type="match status" value="1"/>
</dbReference>
<dbReference type="InterPro" id="IPR036397">
    <property type="entry name" value="RNaseH_sf"/>
</dbReference>
<dbReference type="GO" id="GO:0003676">
    <property type="term" value="F:nucleic acid binding"/>
    <property type="evidence" value="ECO:0007669"/>
    <property type="project" value="InterPro"/>
</dbReference>
<keyword evidence="1" id="KW-1185">Reference proteome</keyword>
<name>A0A915J1B1_ROMCU</name>
<dbReference type="WBParaSite" id="nRc.2.0.1.t20251-RA">
    <property type="protein sequence ID" value="nRc.2.0.1.t20251-RA"/>
    <property type="gene ID" value="nRc.2.0.1.g20251"/>
</dbReference>
<proteinExistence type="predicted"/>
<organism evidence="1 2">
    <name type="scientific">Romanomermis culicivorax</name>
    <name type="common">Nematode worm</name>
    <dbReference type="NCBI Taxonomy" id="13658"/>
    <lineage>
        <taxon>Eukaryota</taxon>
        <taxon>Metazoa</taxon>
        <taxon>Ecdysozoa</taxon>
        <taxon>Nematoda</taxon>
        <taxon>Enoplea</taxon>
        <taxon>Dorylaimia</taxon>
        <taxon>Mermithida</taxon>
        <taxon>Mermithoidea</taxon>
        <taxon>Mermithidae</taxon>
        <taxon>Romanomermis</taxon>
    </lineage>
</organism>
<accession>A0A915J1B1</accession>
<dbReference type="Proteomes" id="UP000887565">
    <property type="component" value="Unplaced"/>
</dbReference>
<dbReference type="SUPFAM" id="SSF53098">
    <property type="entry name" value="Ribonuclease H-like"/>
    <property type="match status" value="1"/>
</dbReference>
<protein>
    <submittedName>
        <fullName evidence="2">Integrase catalytic domain-containing protein</fullName>
    </submittedName>
</protein>